<sequence>MNRHLYGPRRGPPLRTLAGSYPDKHVSTRWTAKIRRSSLYVHSTVVFRPEGFFFIKSLREALRQGSDFLVCRHHPPESIPELRWHKEDESSRPVHPTAGTLRSCAVCWTDYRVRVAWTGGWVPLRRERCRIKGNLATAPTNHFHRSRLSLARQHLHTYR</sequence>
<comment type="caution">
    <text evidence="1">The sequence shown here is derived from an EMBL/GenBank/DDBJ whole genome shotgun (WGS) entry which is preliminary data.</text>
</comment>
<organism evidence="1 2">
    <name type="scientific">Schizothecium vesticola</name>
    <dbReference type="NCBI Taxonomy" id="314040"/>
    <lineage>
        <taxon>Eukaryota</taxon>
        <taxon>Fungi</taxon>
        <taxon>Dikarya</taxon>
        <taxon>Ascomycota</taxon>
        <taxon>Pezizomycotina</taxon>
        <taxon>Sordariomycetes</taxon>
        <taxon>Sordariomycetidae</taxon>
        <taxon>Sordariales</taxon>
        <taxon>Schizotheciaceae</taxon>
        <taxon>Schizothecium</taxon>
    </lineage>
</organism>
<dbReference type="AlphaFoldDB" id="A0AA40KD03"/>
<proteinExistence type="predicted"/>
<name>A0AA40KD03_9PEZI</name>
<reference evidence="1" key="1">
    <citation type="submission" date="2023-06" db="EMBL/GenBank/DDBJ databases">
        <title>Genome-scale phylogeny and comparative genomics of the fungal order Sordariales.</title>
        <authorList>
            <consortium name="Lawrence Berkeley National Laboratory"/>
            <person name="Hensen N."/>
            <person name="Bonometti L."/>
            <person name="Westerberg I."/>
            <person name="Brannstrom I.O."/>
            <person name="Guillou S."/>
            <person name="Cros-Aarteil S."/>
            <person name="Calhoun S."/>
            <person name="Haridas S."/>
            <person name="Kuo A."/>
            <person name="Mondo S."/>
            <person name="Pangilinan J."/>
            <person name="Riley R."/>
            <person name="LaButti K."/>
            <person name="Andreopoulos B."/>
            <person name="Lipzen A."/>
            <person name="Chen C."/>
            <person name="Yanf M."/>
            <person name="Daum C."/>
            <person name="Ng V."/>
            <person name="Clum A."/>
            <person name="Steindorff A."/>
            <person name="Ohm R."/>
            <person name="Martin F."/>
            <person name="Silar P."/>
            <person name="Natvig D."/>
            <person name="Lalanne C."/>
            <person name="Gautier V."/>
            <person name="Ament-velasquez S.L."/>
            <person name="Kruys A."/>
            <person name="Hutchinson M.I."/>
            <person name="Powell A.J."/>
            <person name="Barry K."/>
            <person name="Miller A.N."/>
            <person name="Grigoriev I.V."/>
            <person name="Debuchy R."/>
            <person name="Gladieux P."/>
            <person name="Thoren M.H."/>
            <person name="Johannesson H."/>
        </authorList>
    </citation>
    <scope>NUCLEOTIDE SEQUENCE</scope>
    <source>
        <strain evidence="1">SMH3187-1</strain>
    </source>
</reference>
<accession>A0AA40KD03</accession>
<gene>
    <name evidence="1" type="ORF">B0T18DRAFT_425015</name>
</gene>
<dbReference type="Proteomes" id="UP001172155">
    <property type="component" value="Unassembled WGS sequence"/>
</dbReference>
<dbReference type="EMBL" id="JAUKUD010000001">
    <property type="protein sequence ID" value="KAK0754664.1"/>
    <property type="molecule type" value="Genomic_DNA"/>
</dbReference>
<protein>
    <submittedName>
        <fullName evidence="1">Uncharacterized protein</fullName>
    </submittedName>
</protein>
<evidence type="ECO:0000313" key="2">
    <source>
        <dbReference type="Proteomes" id="UP001172155"/>
    </source>
</evidence>
<keyword evidence="2" id="KW-1185">Reference proteome</keyword>
<evidence type="ECO:0000313" key="1">
    <source>
        <dbReference type="EMBL" id="KAK0754664.1"/>
    </source>
</evidence>